<protein>
    <recommendedName>
        <fullName evidence="1">Smr domain-containing protein</fullName>
    </recommendedName>
</protein>
<name>A0A1J8PG97_9AGAM</name>
<dbReference type="InterPro" id="IPR036063">
    <property type="entry name" value="Smr_dom_sf"/>
</dbReference>
<accession>A0A1J8PG97</accession>
<evidence type="ECO:0000259" key="1">
    <source>
        <dbReference type="PROSITE" id="PS50828"/>
    </source>
</evidence>
<dbReference type="PROSITE" id="PS50828">
    <property type="entry name" value="SMR"/>
    <property type="match status" value="1"/>
</dbReference>
<organism evidence="2 3">
    <name type="scientific">Rhizopogon vesiculosus</name>
    <dbReference type="NCBI Taxonomy" id="180088"/>
    <lineage>
        <taxon>Eukaryota</taxon>
        <taxon>Fungi</taxon>
        <taxon>Dikarya</taxon>
        <taxon>Basidiomycota</taxon>
        <taxon>Agaricomycotina</taxon>
        <taxon>Agaricomycetes</taxon>
        <taxon>Agaricomycetidae</taxon>
        <taxon>Boletales</taxon>
        <taxon>Suillineae</taxon>
        <taxon>Rhizopogonaceae</taxon>
        <taxon>Rhizopogon</taxon>
    </lineage>
</organism>
<dbReference type="SMART" id="SM00463">
    <property type="entry name" value="SMR"/>
    <property type="match status" value="1"/>
</dbReference>
<dbReference type="PANTHER" id="PTHR47417">
    <property type="entry name" value="SMR DOMAIN-CONTAINING PROTEIN YPL199C"/>
    <property type="match status" value="1"/>
</dbReference>
<dbReference type="InterPro" id="IPR002625">
    <property type="entry name" value="Smr_dom"/>
</dbReference>
<sequence length="100" mass="11306">MVRLNKEASKKIFQENNERSPLNTVDLHGLYVTEAEFYFKRTVEEDWDRTQSLRVIVGRGNHSDGNTPKIKPAIQVLGEKLGMTVDVDPGNDGCLVVTFK</sequence>
<dbReference type="InterPro" id="IPR053020">
    <property type="entry name" value="Smr_domain_protein"/>
</dbReference>
<comment type="caution">
    <text evidence="2">The sequence shown here is derived from an EMBL/GenBank/DDBJ whole genome shotgun (WGS) entry which is preliminary data.</text>
</comment>
<dbReference type="AlphaFoldDB" id="A0A1J8PG97"/>
<keyword evidence="3" id="KW-1185">Reference proteome</keyword>
<dbReference type="SUPFAM" id="SSF160443">
    <property type="entry name" value="SMR domain-like"/>
    <property type="match status" value="1"/>
</dbReference>
<evidence type="ECO:0000313" key="2">
    <source>
        <dbReference type="EMBL" id="OJA08021.1"/>
    </source>
</evidence>
<dbReference type="Gene3D" id="3.30.1370.110">
    <property type="match status" value="1"/>
</dbReference>
<feature type="domain" description="Smr" evidence="1">
    <location>
        <begin position="25"/>
        <end position="100"/>
    </location>
</feature>
<dbReference type="EMBL" id="LVVM01006473">
    <property type="protein sequence ID" value="OJA08021.1"/>
    <property type="molecule type" value="Genomic_DNA"/>
</dbReference>
<dbReference type="PANTHER" id="PTHR47417:SF1">
    <property type="entry name" value="SMR DOMAIN-CONTAINING PROTEIN YPL199C"/>
    <property type="match status" value="1"/>
</dbReference>
<reference evidence="2 3" key="1">
    <citation type="submission" date="2016-03" db="EMBL/GenBank/DDBJ databases">
        <title>Comparative genomics of the ectomycorrhizal sister species Rhizopogon vinicolor and Rhizopogon vesiculosus (Basidiomycota: Boletales) reveals a divergence of the mating type B locus.</title>
        <authorList>
            <person name="Mujic A.B."/>
            <person name="Kuo A."/>
            <person name="Tritt A."/>
            <person name="Lipzen A."/>
            <person name="Chen C."/>
            <person name="Johnson J."/>
            <person name="Sharma A."/>
            <person name="Barry K."/>
            <person name="Grigoriev I.V."/>
            <person name="Spatafora J.W."/>
        </authorList>
    </citation>
    <scope>NUCLEOTIDE SEQUENCE [LARGE SCALE GENOMIC DNA]</scope>
    <source>
        <strain evidence="2 3">AM-OR11-056</strain>
    </source>
</reference>
<proteinExistence type="predicted"/>
<dbReference type="Proteomes" id="UP000183567">
    <property type="component" value="Unassembled WGS sequence"/>
</dbReference>
<dbReference type="STRING" id="180088.A0A1J8PG97"/>
<evidence type="ECO:0000313" key="3">
    <source>
        <dbReference type="Proteomes" id="UP000183567"/>
    </source>
</evidence>
<gene>
    <name evidence="2" type="ORF">AZE42_08013</name>
</gene>
<dbReference type="OrthoDB" id="3231855at2759"/>